<proteinExistence type="predicted"/>
<evidence type="ECO:0000313" key="1">
    <source>
        <dbReference type="EMBL" id="UOQ66076.1"/>
    </source>
</evidence>
<sequence length="236" mass="25204">MAFSVPSPCPTSWAAMTPTAHGRHCGSCQHEVIDFSGMSEAEVIAWLAQPAAGKVCGYFRAGQFAVPPTSPTPSAPRWRRWLVAAVALLGLKPLLAADAATGFSSLRAVPRPTEQTDAHATAPKGQVTIQGRVLDDSTGLGVPGAEIFIGDTKYGAVTDEQGNFSFTMLQKWAPVQKNSVQLRVQGSPFVHKQQVVPTRISPAPAPLLVRLKSVPGRGKIMGRIMRHDPPMKPPLQ</sequence>
<name>A0ABY4G5Q2_9BACT</name>
<keyword evidence="2" id="KW-1185">Reference proteome</keyword>
<reference evidence="1" key="1">
    <citation type="submission" date="2022-04" db="EMBL/GenBank/DDBJ databases">
        <title>Hymenobacter sp. isolated from the air.</title>
        <authorList>
            <person name="Won M."/>
            <person name="Lee C.-M."/>
            <person name="Woen H.-Y."/>
            <person name="Kwon S.-W."/>
        </authorList>
    </citation>
    <scope>NUCLEOTIDE SEQUENCE</scope>
    <source>
        <strain evidence="1">5420S-77</strain>
    </source>
</reference>
<gene>
    <name evidence="1" type="ORF">MUN86_21625</name>
</gene>
<dbReference type="EMBL" id="CP095061">
    <property type="protein sequence ID" value="UOQ66076.1"/>
    <property type="molecule type" value="Genomic_DNA"/>
</dbReference>
<dbReference type="Gene3D" id="2.60.40.1120">
    <property type="entry name" value="Carboxypeptidase-like, regulatory domain"/>
    <property type="match status" value="1"/>
</dbReference>
<dbReference type="InterPro" id="IPR008969">
    <property type="entry name" value="CarboxyPept-like_regulatory"/>
</dbReference>
<organism evidence="1 2">
    <name type="scientific">Hymenobacter volaticus</name>
    <dbReference type="NCBI Taxonomy" id="2932254"/>
    <lineage>
        <taxon>Bacteria</taxon>
        <taxon>Pseudomonadati</taxon>
        <taxon>Bacteroidota</taxon>
        <taxon>Cytophagia</taxon>
        <taxon>Cytophagales</taxon>
        <taxon>Hymenobacteraceae</taxon>
        <taxon>Hymenobacter</taxon>
    </lineage>
</organism>
<dbReference type="SUPFAM" id="SSF49464">
    <property type="entry name" value="Carboxypeptidase regulatory domain-like"/>
    <property type="match status" value="1"/>
</dbReference>
<accession>A0ABY4G5Q2</accession>
<dbReference type="Pfam" id="PF13715">
    <property type="entry name" value="CarbopepD_reg_2"/>
    <property type="match status" value="1"/>
</dbReference>
<dbReference type="Proteomes" id="UP000830401">
    <property type="component" value="Chromosome"/>
</dbReference>
<dbReference type="RefSeq" id="WP_245120055.1">
    <property type="nucleotide sequence ID" value="NZ_CP095061.1"/>
</dbReference>
<protein>
    <submittedName>
        <fullName evidence="1">Carboxypeptidase-like regulatory domain-containing protein</fullName>
    </submittedName>
</protein>
<evidence type="ECO:0000313" key="2">
    <source>
        <dbReference type="Proteomes" id="UP000830401"/>
    </source>
</evidence>